<organism evidence="1 2">
    <name type="scientific">Ziziphus jujuba var. spinosa</name>
    <dbReference type="NCBI Taxonomy" id="714518"/>
    <lineage>
        <taxon>Eukaryota</taxon>
        <taxon>Viridiplantae</taxon>
        <taxon>Streptophyta</taxon>
        <taxon>Embryophyta</taxon>
        <taxon>Tracheophyta</taxon>
        <taxon>Spermatophyta</taxon>
        <taxon>Magnoliopsida</taxon>
        <taxon>eudicotyledons</taxon>
        <taxon>Gunneridae</taxon>
        <taxon>Pentapetalae</taxon>
        <taxon>rosids</taxon>
        <taxon>fabids</taxon>
        <taxon>Rosales</taxon>
        <taxon>Rhamnaceae</taxon>
        <taxon>Paliureae</taxon>
        <taxon>Ziziphus</taxon>
    </lineage>
</organism>
<comment type="caution">
    <text evidence="1">The sequence shown here is derived from an EMBL/GenBank/DDBJ whole genome shotgun (WGS) entry which is preliminary data.</text>
</comment>
<dbReference type="Proteomes" id="UP000813462">
    <property type="component" value="Unassembled WGS sequence"/>
</dbReference>
<proteinExistence type="predicted"/>
<evidence type="ECO:0000313" key="2">
    <source>
        <dbReference type="Proteomes" id="UP000813462"/>
    </source>
</evidence>
<reference evidence="1" key="1">
    <citation type="journal article" date="2021" name="Front. Plant Sci.">
        <title>Chromosome-Scale Genome Assembly for Chinese Sour Jujube and Insights Into Its Genome Evolution and Domestication Signature.</title>
        <authorList>
            <person name="Shen L.-Y."/>
            <person name="Luo H."/>
            <person name="Wang X.-L."/>
            <person name="Wang X.-M."/>
            <person name="Qiu X.-J."/>
            <person name="Liu H."/>
            <person name="Zhou S.-S."/>
            <person name="Jia K.-H."/>
            <person name="Nie S."/>
            <person name="Bao Y.-T."/>
            <person name="Zhang R.-G."/>
            <person name="Yun Q.-Z."/>
            <person name="Chai Y.-H."/>
            <person name="Lu J.-Y."/>
            <person name="Li Y."/>
            <person name="Zhao S.-W."/>
            <person name="Mao J.-F."/>
            <person name="Jia S.-G."/>
            <person name="Mao Y.-M."/>
        </authorList>
    </citation>
    <scope>NUCLEOTIDE SEQUENCE</scope>
    <source>
        <strain evidence="1">AT0</strain>
        <tissue evidence="1">Leaf</tissue>
    </source>
</reference>
<dbReference type="EMBL" id="JAEACU010000007">
    <property type="protein sequence ID" value="KAH7522670.1"/>
    <property type="molecule type" value="Genomic_DNA"/>
</dbReference>
<name>A0A978V5N7_ZIZJJ</name>
<gene>
    <name evidence="1" type="ORF">FEM48_Zijuj07G0163300</name>
</gene>
<protein>
    <submittedName>
        <fullName evidence="1">Uncharacterized protein</fullName>
    </submittedName>
</protein>
<accession>A0A978V5N7</accession>
<sequence>MELETWPKDHNEVIRIIQRYQAATTNKPPKKISNLSDFYIERKKNVDSKIDKLRKAKYPISDELITHYCSSSGDHQLGRLLSRLNSKIKAVKSMIEFRTENQVSNYYQHDHVDHLFDHKVVPLNTNNIPQVDKMVQSAPMPQYVYSNPMIDHNQMRMMMMMNNQAAASGYDHHQNVAASTSSSSNSVVDYNHYSLYSNNPLLSSGGAVFFDPSVGMVENYMVLNNIDNNSIPSSSMSQYSQQQQPLQMMPVMQYHPSSMELPGFPSQMSGSDHKGKTHFEEISNFYLKNEKLW</sequence>
<evidence type="ECO:0000313" key="1">
    <source>
        <dbReference type="EMBL" id="KAH7522670.1"/>
    </source>
</evidence>
<dbReference type="AlphaFoldDB" id="A0A978V5N7"/>